<keyword evidence="3 10" id="KW-0378">Hydrolase</keyword>
<dbReference type="GO" id="GO:0030246">
    <property type="term" value="F:carbohydrate binding"/>
    <property type="evidence" value="ECO:0007669"/>
    <property type="project" value="InterPro"/>
</dbReference>
<evidence type="ECO:0000256" key="5">
    <source>
        <dbReference type="ARBA" id="ARBA00023295"/>
    </source>
</evidence>
<dbReference type="InterPro" id="IPR029483">
    <property type="entry name" value="GH97_C"/>
</dbReference>
<dbReference type="Pfam" id="PF14508">
    <property type="entry name" value="GH97_N"/>
    <property type="match status" value="1"/>
</dbReference>
<feature type="signal peptide" evidence="6">
    <location>
        <begin position="1"/>
        <end position="23"/>
    </location>
</feature>
<keyword evidence="5" id="KW-0326">Glycosidase</keyword>
<evidence type="ECO:0000259" key="7">
    <source>
        <dbReference type="Pfam" id="PF10566"/>
    </source>
</evidence>
<reference evidence="10 11" key="1">
    <citation type="journal article" date="2014" name="Int. J. Syst. Evol. Microbiol.">
        <title>Complete genome sequence of Corynebacterium casei LMG S-19264T (=DSM 44701T), isolated from a smear-ripened cheese.</title>
        <authorList>
            <consortium name="US DOE Joint Genome Institute (JGI-PGF)"/>
            <person name="Walter F."/>
            <person name="Albersmeier A."/>
            <person name="Kalinowski J."/>
            <person name="Ruckert C."/>
        </authorList>
    </citation>
    <scope>NUCLEOTIDE SEQUENCE [LARGE SCALE GENOMIC DNA]</scope>
    <source>
        <strain evidence="10 11">CECT 8670</strain>
    </source>
</reference>
<dbReference type="Gene3D" id="3.20.20.70">
    <property type="entry name" value="Aldolase class I"/>
    <property type="match status" value="1"/>
</dbReference>
<keyword evidence="6" id="KW-0732">Signal</keyword>
<dbReference type="Proteomes" id="UP001228636">
    <property type="component" value="Unassembled WGS sequence"/>
</dbReference>
<dbReference type="PANTHER" id="PTHR35803">
    <property type="entry name" value="GLUCAN 1,4-ALPHA-GLUCOSIDASE SUSB-RELATED"/>
    <property type="match status" value="1"/>
</dbReference>
<organism evidence="10 11">
    <name type="scientific">Polaribacter sejongensis</name>
    <dbReference type="NCBI Taxonomy" id="985043"/>
    <lineage>
        <taxon>Bacteria</taxon>
        <taxon>Pseudomonadati</taxon>
        <taxon>Bacteroidota</taxon>
        <taxon>Flavobacteriia</taxon>
        <taxon>Flavobacteriales</taxon>
        <taxon>Flavobacteriaceae</taxon>
    </lineage>
</organism>
<protein>
    <submittedName>
        <fullName evidence="10">Glycoside hydrolase family 97 protein</fullName>
    </submittedName>
</protein>
<dbReference type="SUPFAM" id="SSF51445">
    <property type="entry name" value="(Trans)glycosidases"/>
    <property type="match status" value="1"/>
</dbReference>
<dbReference type="Gene3D" id="2.70.98.10">
    <property type="match status" value="1"/>
</dbReference>
<dbReference type="AlphaFoldDB" id="A0AAJ1QYA2"/>
<name>A0AAJ1QYA2_9FLAO</name>
<feature type="domain" description="Glycosyl-hydrolase 97 catalytic" evidence="7">
    <location>
        <begin position="316"/>
        <end position="470"/>
    </location>
</feature>
<dbReference type="InterPro" id="IPR052720">
    <property type="entry name" value="Glycosyl_hydrolase_97"/>
</dbReference>
<evidence type="ECO:0000256" key="1">
    <source>
        <dbReference type="ARBA" id="ARBA00001913"/>
    </source>
</evidence>
<evidence type="ECO:0000259" key="8">
    <source>
        <dbReference type="Pfam" id="PF14508"/>
    </source>
</evidence>
<evidence type="ECO:0000313" key="11">
    <source>
        <dbReference type="Proteomes" id="UP001228636"/>
    </source>
</evidence>
<gene>
    <name evidence="10" type="ORF">QWY81_12815</name>
</gene>
<dbReference type="PANTHER" id="PTHR35803:SF2">
    <property type="entry name" value="RETAINING ALPHA-GALACTOSIDASE"/>
    <property type="match status" value="1"/>
</dbReference>
<dbReference type="InterPro" id="IPR017853">
    <property type="entry name" value="GH"/>
</dbReference>
<accession>A0AAJ1QYA2</accession>
<dbReference type="Gene3D" id="2.60.40.1180">
    <property type="entry name" value="Golgi alpha-mannosidase II"/>
    <property type="match status" value="1"/>
</dbReference>
<sequence>MKNTFSIMAAALLILFGATTTSAADKKVIVKSPDGKTQAEVSIGKSIYYTISQDGVQVLEPSRLSMTLSDGTIWGLGSKIKNIKTAKVNDVINAHFYKSKTVKDEYNIVTITFNDHWSLEFRAYNDGVAYRFASTKKGNYEVVSEQAQYKFAHDVETTVPYVYSPGTMEYQLFQSFENQYTRSKISDLDKNRLMFLPLSIESKNQKRITITESDLRNYPGMYLTTSIGENTMNAFFAPLRDDVEEHAGYNNLQVIVKSRHPFIAKVNAPRSFPWRAAIVTRNDVELANTTMSYKLAAKNVIGDTSWIKPGKVAWDWWNNWNLEGVDFKAGIDNRTYKYYIDFASKNGIEYVILDEGWSVNKVYDLMQVVPEIDIKELVDYAKERNVDIILWAGYYAFDKDMEEVCKHYSEMGVKGFKVDFMNGDDQELVYFNERSAQMCAKYKLIVDLHGTYKPAGLQRTYPNILNFEGVHGLEQMKWQPKECDQVTYDVTFPFIRMISGPVDYTQGAMNNAVKALNTITNEVETQYAPNFSKPMSQGTRTHQFAEYVIFFSPLNMLCDTPTNYEKNPVSTEFIASIPTTWDETITVDGKIGEYIITARRKGNDWYIGGLNNWDAREITINVKEITGKSGNATVFKDGPNADMNGVDFVKKIENIKDTFTVRMAPGGGFVVKI</sequence>
<feature type="domain" description="Glycosyl-hydrolase 97 N-terminal" evidence="8">
    <location>
        <begin position="30"/>
        <end position="296"/>
    </location>
</feature>
<keyword evidence="4" id="KW-0106">Calcium</keyword>
<dbReference type="InterPro" id="IPR014718">
    <property type="entry name" value="GH-type_carb-bd"/>
</dbReference>
<dbReference type="InterPro" id="IPR013780">
    <property type="entry name" value="Glyco_hydro_b"/>
</dbReference>
<dbReference type="Pfam" id="PF14509">
    <property type="entry name" value="GH97_C"/>
    <property type="match status" value="1"/>
</dbReference>
<evidence type="ECO:0000256" key="6">
    <source>
        <dbReference type="SAM" id="SignalP"/>
    </source>
</evidence>
<comment type="cofactor">
    <cofactor evidence="1">
        <name>Ca(2+)</name>
        <dbReference type="ChEBI" id="CHEBI:29108"/>
    </cofactor>
</comment>
<feature type="chain" id="PRO_5042535989" evidence="6">
    <location>
        <begin position="24"/>
        <end position="673"/>
    </location>
</feature>
<dbReference type="Pfam" id="PF10566">
    <property type="entry name" value="Glyco_hydro_97"/>
    <property type="match status" value="1"/>
</dbReference>
<dbReference type="RefSeq" id="WP_261973399.1">
    <property type="nucleotide sequence ID" value="NZ_CP103460.1"/>
</dbReference>
<evidence type="ECO:0000256" key="4">
    <source>
        <dbReference type="ARBA" id="ARBA00022837"/>
    </source>
</evidence>
<feature type="domain" description="Glycosyl-hydrolase 97 C-terminal oligomerisation" evidence="9">
    <location>
        <begin position="580"/>
        <end position="673"/>
    </location>
</feature>
<evidence type="ECO:0000256" key="2">
    <source>
        <dbReference type="ARBA" id="ARBA00011245"/>
    </source>
</evidence>
<dbReference type="InterPro" id="IPR029486">
    <property type="entry name" value="GH97_N"/>
</dbReference>
<dbReference type="InterPro" id="IPR019563">
    <property type="entry name" value="GH97_catalytic"/>
</dbReference>
<evidence type="ECO:0000313" key="10">
    <source>
        <dbReference type="EMBL" id="MDN3620340.1"/>
    </source>
</evidence>
<dbReference type="InterPro" id="IPR013785">
    <property type="entry name" value="Aldolase_TIM"/>
</dbReference>
<proteinExistence type="predicted"/>
<dbReference type="EMBL" id="JAUFQH010000010">
    <property type="protein sequence ID" value="MDN3620340.1"/>
    <property type="molecule type" value="Genomic_DNA"/>
</dbReference>
<comment type="caution">
    <text evidence="10">The sequence shown here is derived from an EMBL/GenBank/DDBJ whole genome shotgun (WGS) entry which is preliminary data.</text>
</comment>
<evidence type="ECO:0000259" key="9">
    <source>
        <dbReference type="Pfam" id="PF14509"/>
    </source>
</evidence>
<evidence type="ECO:0000256" key="3">
    <source>
        <dbReference type="ARBA" id="ARBA00022801"/>
    </source>
</evidence>
<dbReference type="GO" id="GO:0016798">
    <property type="term" value="F:hydrolase activity, acting on glycosyl bonds"/>
    <property type="evidence" value="ECO:0007669"/>
    <property type="project" value="UniProtKB-KW"/>
</dbReference>
<comment type="subunit">
    <text evidence="2">Monomer.</text>
</comment>